<dbReference type="eggNOG" id="COG1215">
    <property type="taxonomic scope" value="Bacteria"/>
</dbReference>
<dbReference type="Proteomes" id="UP001281130">
    <property type="component" value="Unassembled WGS sequence"/>
</dbReference>
<gene>
    <name evidence="6" type="ORF">RradSPS_2325</name>
    <name evidence="7" type="ORF">SIL72_13385</name>
</gene>
<dbReference type="PATRIC" id="fig|42256.3.peg.2367"/>
<keyword evidence="4" id="KW-0472">Membrane</keyword>
<dbReference type="Pfam" id="PF00535">
    <property type="entry name" value="Glycos_transf_2"/>
    <property type="match status" value="1"/>
</dbReference>
<evidence type="ECO:0000256" key="1">
    <source>
        <dbReference type="ARBA" id="ARBA00006739"/>
    </source>
</evidence>
<reference evidence="7" key="2">
    <citation type="submission" date="2023-11" db="EMBL/GenBank/DDBJ databases">
        <title>MicrobeMod: A computational toolkit for identifying prokaryotic methylation and restriction-modification with nanopore sequencing.</title>
        <authorList>
            <person name="Crits-Christoph A."/>
            <person name="Kang S.C."/>
            <person name="Lee H."/>
            <person name="Ostrov N."/>
        </authorList>
    </citation>
    <scope>NUCLEOTIDE SEQUENCE</scope>
    <source>
        <strain evidence="7">ATCC 51242</strain>
    </source>
</reference>
<dbReference type="InterPro" id="IPR029044">
    <property type="entry name" value="Nucleotide-diphossugar_trans"/>
</dbReference>
<dbReference type="GO" id="GO:0016757">
    <property type="term" value="F:glycosyltransferase activity"/>
    <property type="evidence" value="ECO:0007669"/>
    <property type="project" value="UniProtKB-KW"/>
</dbReference>
<dbReference type="EMBL" id="JAWXXX010000001">
    <property type="protein sequence ID" value="MDX5895013.1"/>
    <property type="molecule type" value="Genomic_DNA"/>
</dbReference>
<dbReference type="SUPFAM" id="SSF53448">
    <property type="entry name" value="Nucleotide-diphospho-sugar transferases"/>
    <property type="match status" value="1"/>
</dbReference>
<keyword evidence="4" id="KW-1133">Transmembrane helix</keyword>
<accession>A0A023X5L9</accession>
<comment type="similarity">
    <text evidence="1">Belongs to the glycosyltransferase 2 family.</text>
</comment>
<dbReference type="STRING" id="42256.RradSPS_2325"/>
<dbReference type="RefSeq" id="WP_159449927.1">
    <property type="nucleotide sequence ID" value="NZ_CP007514.1"/>
</dbReference>
<dbReference type="Gene3D" id="3.90.550.10">
    <property type="entry name" value="Spore Coat Polysaccharide Biosynthesis Protein SpsA, Chain A"/>
    <property type="match status" value="1"/>
</dbReference>
<feature type="domain" description="Glycosyltransferase 2-like" evidence="5">
    <location>
        <begin position="21"/>
        <end position="183"/>
    </location>
</feature>
<keyword evidence="2" id="KW-0328">Glycosyltransferase</keyword>
<evidence type="ECO:0000313" key="8">
    <source>
        <dbReference type="Proteomes" id="UP000025229"/>
    </source>
</evidence>
<protein>
    <submittedName>
        <fullName evidence="7">Glycosyltransferase family 2 protein</fullName>
    </submittedName>
    <submittedName>
        <fullName evidence="6">Glycosyltransferase like family 2</fullName>
    </submittedName>
</protein>
<dbReference type="HOGENOM" id="CLU_956085_0_0_11"/>
<dbReference type="AlphaFoldDB" id="A0A023X5L9"/>
<evidence type="ECO:0000259" key="5">
    <source>
        <dbReference type="Pfam" id="PF00535"/>
    </source>
</evidence>
<evidence type="ECO:0000256" key="2">
    <source>
        <dbReference type="ARBA" id="ARBA00022676"/>
    </source>
</evidence>
<name>A0A023X5L9_RUBRA</name>
<dbReference type="PANTHER" id="PTHR43630">
    <property type="entry name" value="POLY-BETA-1,6-N-ACETYL-D-GLUCOSAMINE SYNTHASE"/>
    <property type="match status" value="1"/>
</dbReference>
<organism evidence="6 8">
    <name type="scientific">Rubrobacter radiotolerans</name>
    <name type="common">Arthrobacter radiotolerans</name>
    <dbReference type="NCBI Taxonomy" id="42256"/>
    <lineage>
        <taxon>Bacteria</taxon>
        <taxon>Bacillati</taxon>
        <taxon>Actinomycetota</taxon>
        <taxon>Rubrobacteria</taxon>
        <taxon>Rubrobacterales</taxon>
        <taxon>Rubrobacteraceae</taxon>
        <taxon>Rubrobacter</taxon>
    </lineage>
</organism>
<evidence type="ECO:0000256" key="3">
    <source>
        <dbReference type="ARBA" id="ARBA00022679"/>
    </source>
</evidence>
<evidence type="ECO:0000313" key="6">
    <source>
        <dbReference type="EMBL" id="AHY47608.1"/>
    </source>
</evidence>
<sequence>MTVETRPERAERPTGRCGRLTVIVPAYNEAGTLADTVRSLKEQTVPPERIIVVDDCSSDGTGEVARALGVTVIRPPENTGSKAGAQTFALDGVRTEFVAAVDADTVLAPDGLELLLRALREDESVAAACGFVLPRRVRSVWERGRYIEYLFAFTFIKQVQDYYGRPIISSGCFSAYRTEALREAGGWSKRTMAEDMDLTWTFFQAGRGVRFVPEAVCYPLEPHDLTFMRKQLKRWSHGFVQNVRLHWRGIAHVSYLRFVVAVAFWDASLAPLVYFLLLPLLSAPCSLSATS</sequence>
<reference evidence="6 8" key="1">
    <citation type="submission" date="2014-03" db="EMBL/GenBank/DDBJ databases">
        <title>Complete genome sequence of the Radio-Resistant Rubrobacter radiotolerans RSPS-4.</title>
        <authorList>
            <person name="Egas C.C."/>
            <person name="Barroso C.C."/>
            <person name="Froufe H.J.C."/>
            <person name="Pacheco J.J."/>
            <person name="Albuquerque L.L."/>
            <person name="da Costa M.M.S."/>
        </authorList>
    </citation>
    <scope>NUCLEOTIDE SEQUENCE [LARGE SCALE GENOMIC DNA]</scope>
    <source>
        <strain evidence="6 8">RSPS-4</strain>
    </source>
</reference>
<feature type="transmembrane region" description="Helical" evidence="4">
    <location>
        <begin position="255"/>
        <end position="277"/>
    </location>
</feature>
<dbReference type="EMBL" id="CP007514">
    <property type="protein sequence ID" value="AHY47608.1"/>
    <property type="molecule type" value="Genomic_DNA"/>
</dbReference>
<keyword evidence="4" id="KW-0812">Transmembrane</keyword>
<proteinExistence type="inferred from homology"/>
<dbReference type="Proteomes" id="UP000025229">
    <property type="component" value="Chromosome"/>
</dbReference>
<dbReference type="CDD" id="cd06423">
    <property type="entry name" value="CESA_like"/>
    <property type="match status" value="1"/>
</dbReference>
<dbReference type="InterPro" id="IPR001173">
    <property type="entry name" value="Glyco_trans_2-like"/>
</dbReference>
<evidence type="ECO:0000256" key="4">
    <source>
        <dbReference type="SAM" id="Phobius"/>
    </source>
</evidence>
<keyword evidence="8" id="KW-1185">Reference proteome</keyword>
<dbReference type="PANTHER" id="PTHR43630:SF1">
    <property type="entry name" value="POLY-BETA-1,6-N-ACETYL-D-GLUCOSAMINE SYNTHASE"/>
    <property type="match status" value="1"/>
</dbReference>
<keyword evidence="3 6" id="KW-0808">Transferase</keyword>
<evidence type="ECO:0000313" key="7">
    <source>
        <dbReference type="EMBL" id="MDX5895013.1"/>
    </source>
</evidence>
<dbReference type="KEGG" id="rrd:RradSPS_2325"/>